<dbReference type="Gene3D" id="3.10.105.10">
    <property type="entry name" value="Dipeptide-binding Protein, Domain 3"/>
    <property type="match status" value="1"/>
</dbReference>
<gene>
    <name evidence="8" type="ORF">GOQ27_00925</name>
</gene>
<evidence type="ECO:0000256" key="2">
    <source>
        <dbReference type="ARBA" id="ARBA00005695"/>
    </source>
</evidence>
<feature type="region of interest" description="Disordered" evidence="5">
    <location>
        <begin position="28"/>
        <end position="57"/>
    </location>
</feature>
<proteinExistence type="inferred from homology"/>
<dbReference type="Proteomes" id="UP000724672">
    <property type="component" value="Unassembled WGS sequence"/>
</dbReference>
<organism evidence="8 9">
    <name type="scientific">Anaeromonas frigoriresistens</name>
    <dbReference type="NCBI Taxonomy" id="2683708"/>
    <lineage>
        <taxon>Bacteria</taxon>
        <taxon>Bacillati</taxon>
        <taxon>Bacillota</taxon>
        <taxon>Tissierellia</taxon>
        <taxon>Tissierellales</taxon>
        <taxon>Thermohalobacteraceae</taxon>
        <taxon>Anaeromonas</taxon>
    </lineage>
</organism>
<dbReference type="AlphaFoldDB" id="A0A942UYW3"/>
<evidence type="ECO:0000256" key="6">
    <source>
        <dbReference type="SAM" id="SignalP"/>
    </source>
</evidence>
<evidence type="ECO:0000313" key="8">
    <source>
        <dbReference type="EMBL" id="MBS4537002.1"/>
    </source>
</evidence>
<comment type="similarity">
    <text evidence="2">Belongs to the bacterial solute-binding protein 5 family.</text>
</comment>
<dbReference type="GO" id="GO:0015833">
    <property type="term" value="P:peptide transport"/>
    <property type="evidence" value="ECO:0007669"/>
    <property type="project" value="TreeGrafter"/>
</dbReference>
<dbReference type="InterPro" id="IPR039424">
    <property type="entry name" value="SBP_5"/>
</dbReference>
<evidence type="ECO:0000259" key="7">
    <source>
        <dbReference type="Pfam" id="PF00496"/>
    </source>
</evidence>
<feature type="domain" description="Solute-binding protein family 5" evidence="7">
    <location>
        <begin position="106"/>
        <end position="372"/>
    </location>
</feature>
<accession>A0A942UYW3</accession>
<reference evidence="8" key="1">
    <citation type="submission" date="2019-12" db="EMBL/GenBank/DDBJ databases">
        <title>Clostridiaceae gen. nov. sp. nov., isolated from sediment in Xinjiang, China.</title>
        <authorList>
            <person name="Zhang R."/>
        </authorList>
    </citation>
    <scope>NUCLEOTIDE SEQUENCE</scope>
    <source>
        <strain evidence="8">D2Q-11</strain>
    </source>
</reference>
<feature type="signal peptide" evidence="6">
    <location>
        <begin position="1"/>
        <end position="22"/>
    </location>
</feature>
<keyword evidence="3" id="KW-0813">Transport</keyword>
<comment type="caution">
    <text evidence="8">The sequence shown here is derived from an EMBL/GenBank/DDBJ whole genome shotgun (WGS) entry which is preliminary data.</text>
</comment>
<dbReference type="FunFam" id="3.90.76.10:FF:000001">
    <property type="entry name" value="Oligopeptide ABC transporter substrate-binding protein"/>
    <property type="match status" value="1"/>
</dbReference>
<keyword evidence="4 6" id="KW-0732">Signal</keyword>
<comment type="subcellular location">
    <subcellularLocation>
        <location evidence="1">Cell envelope</location>
    </subcellularLocation>
</comment>
<dbReference type="CDD" id="cd08504">
    <property type="entry name" value="PBP2_OppA"/>
    <property type="match status" value="1"/>
</dbReference>
<dbReference type="Pfam" id="PF00496">
    <property type="entry name" value="SBP_bac_5"/>
    <property type="match status" value="1"/>
</dbReference>
<feature type="chain" id="PRO_5039103524" evidence="6">
    <location>
        <begin position="23"/>
        <end position="413"/>
    </location>
</feature>
<dbReference type="EMBL" id="WSFT01000008">
    <property type="protein sequence ID" value="MBS4537002.1"/>
    <property type="molecule type" value="Genomic_DNA"/>
</dbReference>
<evidence type="ECO:0000256" key="4">
    <source>
        <dbReference type="ARBA" id="ARBA00022729"/>
    </source>
</evidence>
<dbReference type="InterPro" id="IPR000914">
    <property type="entry name" value="SBP_5_dom"/>
</dbReference>
<dbReference type="PROSITE" id="PS51257">
    <property type="entry name" value="PROKAR_LIPOPROTEIN"/>
    <property type="match status" value="1"/>
</dbReference>
<dbReference type="Gene3D" id="3.90.76.10">
    <property type="entry name" value="Dipeptide-binding Protein, Domain 1"/>
    <property type="match status" value="1"/>
</dbReference>
<evidence type="ECO:0000256" key="1">
    <source>
        <dbReference type="ARBA" id="ARBA00004196"/>
    </source>
</evidence>
<dbReference type="PANTHER" id="PTHR30290:SF10">
    <property type="entry name" value="PERIPLASMIC OLIGOPEPTIDE-BINDING PROTEIN-RELATED"/>
    <property type="match status" value="1"/>
</dbReference>
<feature type="non-terminal residue" evidence="8">
    <location>
        <position position="413"/>
    </location>
</feature>
<sequence length="413" mass="46611">MKKSKILIMLLVFAMVFTLALAGCSGEEDANEPEEKETPANEGQSSEDSGEEKLAEEQVLRVNWQSEPPSLDPQLTQDHTSSNILNDALEGIIRLDEDGVPKQGSGMAESWEESEDGTKITFKLRDAKWSDGEPVTANDFEFTWKRALNPDTASTYAFMAYGIKNGEAYNTGEITNADEVGVKAIDDKTLEVTLERPDPTFISKLQNSTLFPIREDLVEKWGDKYGSEVDYMVFNGPFVITEWEHESQLNMEKNPDYWNVENVKLDRIEGIMVRDSNTRMNLYETGELDIVEVPDQYLEQYKDKLNTYPEASTFYYTFNVENEFFSNQKIRNAFAMAVDRIKIQEARTQGIQPPAWAFVPPGMPGPEGKTFREANGELIKDVGNGTTTEEVKSLFEEGLEEIGKTAEDMNGIK</sequence>
<dbReference type="SUPFAM" id="SSF53850">
    <property type="entry name" value="Periplasmic binding protein-like II"/>
    <property type="match status" value="1"/>
</dbReference>
<dbReference type="GO" id="GO:0030313">
    <property type="term" value="C:cell envelope"/>
    <property type="evidence" value="ECO:0007669"/>
    <property type="project" value="UniProtKB-SubCell"/>
</dbReference>
<dbReference type="Gene3D" id="3.40.190.10">
    <property type="entry name" value="Periplasmic binding protein-like II"/>
    <property type="match status" value="1"/>
</dbReference>
<evidence type="ECO:0000313" key="9">
    <source>
        <dbReference type="Proteomes" id="UP000724672"/>
    </source>
</evidence>
<dbReference type="PANTHER" id="PTHR30290">
    <property type="entry name" value="PERIPLASMIC BINDING COMPONENT OF ABC TRANSPORTER"/>
    <property type="match status" value="1"/>
</dbReference>
<dbReference type="GO" id="GO:1904680">
    <property type="term" value="F:peptide transmembrane transporter activity"/>
    <property type="evidence" value="ECO:0007669"/>
    <property type="project" value="TreeGrafter"/>
</dbReference>
<dbReference type="RefSeq" id="WP_203364933.1">
    <property type="nucleotide sequence ID" value="NZ_WSFT01000008.1"/>
</dbReference>
<evidence type="ECO:0000256" key="5">
    <source>
        <dbReference type="SAM" id="MobiDB-lite"/>
    </source>
</evidence>
<keyword evidence="9" id="KW-1185">Reference proteome</keyword>
<protein>
    <submittedName>
        <fullName evidence="8">Peptide ABC transporter substrate-binding protein</fullName>
    </submittedName>
</protein>
<evidence type="ECO:0000256" key="3">
    <source>
        <dbReference type="ARBA" id="ARBA00022448"/>
    </source>
</evidence>
<name>A0A942UYW3_9FIRM</name>